<accession>A0ABU2B6C4</accession>
<name>A0ABU2B6C4_9MICC</name>
<keyword evidence="4" id="KW-1185">Reference proteome</keyword>
<dbReference type="PANTHER" id="PTHR35149">
    <property type="entry name" value="SLL5132 PROTEIN"/>
    <property type="match status" value="1"/>
</dbReference>
<dbReference type="InterPro" id="IPR004919">
    <property type="entry name" value="GmrSD_N"/>
</dbReference>
<feature type="domain" description="GmrSD restriction endonucleases C-terminal" evidence="2">
    <location>
        <begin position="577"/>
        <end position="676"/>
    </location>
</feature>
<organism evidence="3 4">
    <name type="scientific">Enteractinococcus fodinae</name>
    <dbReference type="NCBI Taxonomy" id="684663"/>
    <lineage>
        <taxon>Bacteria</taxon>
        <taxon>Bacillati</taxon>
        <taxon>Actinomycetota</taxon>
        <taxon>Actinomycetes</taxon>
        <taxon>Micrococcales</taxon>
        <taxon>Micrococcaceae</taxon>
    </lineage>
</organism>
<dbReference type="Proteomes" id="UP001183794">
    <property type="component" value="Unassembled WGS sequence"/>
</dbReference>
<protein>
    <recommendedName>
        <fullName evidence="5">DUF262 domain-containing protein</fullName>
    </recommendedName>
</protein>
<evidence type="ECO:0000259" key="1">
    <source>
        <dbReference type="Pfam" id="PF03235"/>
    </source>
</evidence>
<feature type="domain" description="GmrSD restriction endonucleases N-terminal" evidence="1">
    <location>
        <begin position="18"/>
        <end position="231"/>
    </location>
</feature>
<evidence type="ECO:0000313" key="4">
    <source>
        <dbReference type="Proteomes" id="UP001183794"/>
    </source>
</evidence>
<gene>
    <name evidence="3" type="ORF">J2S62_002560</name>
</gene>
<sequence>MTIPSTTMDQGLDKLTVAQIFGQETYRIPIYQRAYAWTASEIHTLLRDIRDARLKNGAHGPVRDYYLGSLVVNTLHNNDETIFEVIDGQQRLTTLFILLSIVPRLFNPEDTYWAEVLRDKLRFEGRERSQEDLKRLARDGAKGRGLLTTDGITHAAELIYTAAHRTTADNSNTPDHSSEIIFSAEDLQYLLHNVRIVRTQLPPNTDLNHYFEVMNTRGEQLEKHEILKARLIEKLPSQDDQATLSRIWDACKHLNRHIQVQFSATSERAHLFGTNWNTFVPEDSETLFAHLQDSHTTDEATGEVSLMDILTEDASADELSLEPAGDEDAGSYGSIIDFPNFLLHVLKIKQGERFSWDDPDHGSLQEIRLEDKYLLEEFDKVLPQADADWVRDFAWLLLRTRYLLDTFVIRTQPGLAGNDDENWVIHRAHKYSSVSVKRQLSARNTFSSSDTSHDDEDQTSSGSRVLMLQAMFQVTDTRRASKYFLFQTLKWLHDHEAQGQVSAEGLAQQLEHSAQQRLQALGLGDNLHQGTQVSNFIFNFLDYVLWLQGTFKEHPFARQVDNPQVVAAIKEHARSFSFRYRTSVEHFYPVAPDESQQHRPLPQSDVDHFGNLCIMSRSDNSARNNLMPRAKVAQYLSTNQSLKFQIMAETTNQLEGTGQTWDVAHIRQHGAEMREVLRRVVQVELPE</sequence>
<proteinExistence type="predicted"/>
<dbReference type="Pfam" id="PF03235">
    <property type="entry name" value="GmrSD_N"/>
    <property type="match status" value="1"/>
</dbReference>
<evidence type="ECO:0008006" key="5">
    <source>
        <dbReference type="Google" id="ProtNLM"/>
    </source>
</evidence>
<evidence type="ECO:0000313" key="3">
    <source>
        <dbReference type="EMBL" id="MDR7348303.1"/>
    </source>
</evidence>
<dbReference type="Pfam" id="PF07510">
    <property type="entry name" value="GmrSD_C"/>
    <property type="match status" value="1"/>
</dbReference>
<dbReference type="RefSeq" id="WP_310175364.1">
    <property type="nucleotide sequence ID" value="NZ_BAABHE010000002.1"/>
</dbReference>
<dbReference type="PANTHER" id="PTHR35149:SF2">
    <property type="entry name" value="DUF262 DOMAIN-CONTAINING PROTEIN"/>
    <property type="match status" value="1"/>
</dbReference>
<dbReference type="InterPro" id="IPR011089">
    <property type="entry name" value="GmrSD_C"/>
</dbReference>
<evidence type="ECO:0000259" key="2">
    <source>
        <dbReference type="Pfam" id="PF07510"/>
    </source>
</evidence>
<comment type="caution">
    <text evidence="3">The sequence shown here is derived from an EMBL/GenBank/DDBJ whole genome shotgun (WGS) entry which is preliminary data.</text>
</comment>
<reference evidence="3 4" key="1">
    <citation type="submission" date="2023-07" db="EMBL/GenBank/DDBJ databases">
        <title>Sequencing the genomes of 1000 actinobacteria strains.</title>
        <authorList>
            <person name="Klenk H.-P."/>
        </authorList>
    </citation>
    <scope>NUCLEOTIDE SEQUENCE [LARGE SCALE GENOMIC DNA]</scope>
    <source>
        <strain evidence="3 4">DSM 22966</strain>
    </source>
</reference>
<dbReference type="EMBL" id="JAVDYJ010000001">
    <property type="protein sequence ID" value="MDR7348303.1"/>
    <property type="molecule type" value="Genomic_DNA"/>
</dbReference>